<dbReference type="Proteomes" id="UP001310248">
    <property type="component" value="Unassembled WGS sequence"/>
</dbReference>
<dbReference type="EMBL" id="JAYDYW010000008">
    <property type="protein sequence ID" value="MEE1674487.1"/>
    <property type="molecule type" value="Genomic_DNA"/>
</dbReference>
<protein>
    <submittedName>
        <fullName evidence="1">Uncharacterized protein</fullName>
    </submittedName>
</protein>
<evidence type="ECO:0000313" key="1">
    <source>
        <dbReference type="EMBL" id="MEE1674487.1"/>
    </source>
</evidence>
<gene>
    <name evidence="1" type="ORF">SNR37_003930</name>
</gene>
<dbReference type="RefSeq" id="WP_329775592.1">
    <property type="nucleotide sequence ID" value="NZ_JAYDYW010000008.1"/>
</dbReference>
<proteinExistence type="predicted"/>
<name>A0ABU7G525_9ALTE</name>
<sequence>MNYTYKIFWQDYTEEEIEESGGNLDTEFTSSVPIEIGHHIEQVHGVAEVVSILHNKFDNDCQLVLKMISTVEEYGIR</sequence>
<keyword evidence="2" id="KW-1185">Reference proteome</keyword>
<evidence type="ECO:0000313" key="2">
    <source>
        <dbReference type="Proteomes" id="UP001310248"/>
    </source>
</evidence>
<reference evidence="2" key="1">
    <citation type="submission" date="2023-07" db="EMBL/GenBank/DDBJ databases">
        <title>Draft genome sequence of Agarivorans aestuarii strain ZMCS4, a CAZymes producing bacteria isolated from the marine brown algae Clodostephus spongiosus.</title>
        <authorList>
            <person name="Lorente B."/>
            <person name="Cabral C."/>
            <person name="Frias J."/>
            <person name="Faria J."/>
            <person name="Toubarro D."/>
        </authorList>
    </citation>
    <scope>NUCLEOTIDE SEQUENCE [LARGE SCALE GENOMIC DNA]</scope>
    <source>
        <strain evidence="2">ZMCS4</strain>
    </source>
</reference>
<reference evidence="1 2" key="2">
    <citation type="submission" date="2023-12" db="EMBL/GenBank/DDBJ databases">
        <authorList>
            <consortium name="Cladostephus spongiosus"/>
            <person name="Lorente B."/>
            <person name="Cabral C."/>
            <person name="Frias J."/>
            <person name="Faria J."/>
            <person name="Toubarro D."/>
        </authorList>
    </citation>
    <scope>NUCLEOTIDE SEQUENCE [LARGE SCALE GENOMIC DNA]</scope>
    <source>
        <strain evidence="1 2">ZMCS4</strain>
    </source>
</reference>
<comment type="caution">
    <text evidence="1">The sequence shown here is derived from an EMBL/GenBank/DDBJ whole genome shotgun (WGS) entry which is preliminary data.</text>
</comment>
<organism evidence="1 2">
    <name type="scientific">Agarivorans aestuarii</name>
    <dbReference type="NCBI Taxonomy" id="1563703"/>
    <lineage>
        <taxon>Bacteria</taxon>
        <taxon>Pseudomonadati</taxon>
        <taxon>Pseudomonadota</taxon>
        <taxon>Gammaproteobacteria</taxon>
        <taxon>Alteromonadales</taxon>
        <taxon>Alteromonadaceae</taxon>
        <taxon>Agarivorans</taxon>
    </lineage>
</organism>
<accession>A0ABU7G525</accession>